<organism evidence="2 3">
    <name type="scientific">Rubrivivax albus</name>
    <dbReference type="NCBI Taxonomy" id="2499835"/>
    <lineage>
        <taxon>Bacteria</taxon>
        <taxon>Pseudomonadati</taxon>
        <taxon>Pseudomonadota</taxon>
        <taxon>Betaproteobacteria</taxon>
        <taxon>Burkholderiales</taxon>
        <taxon>Sphaerotilaceae</taxon>
        <taxon>Rubrivivax</taxon>
    </lineage>
</organism>
<feature type="transmembrane region" description="Helical" evidence="1">
    <location>
        <begin position="110"/>
        <end position="130"/>
    </location>
</feature>
<name>A0A3S2UQ79_9BURK</name>
<evidence type="ECO:0000313" key="3">
    <source>
        <dbReference type="Proteomes" id="UP000288178"/>
    </source>
</evidence>
<evidence type="ECO:0000256" key="1">
    <source>
        <dbReference type="SAM" id="Phobius"/>
    </source>
</evidence>
<dbReference type="RefSeq" id="WP_128198627.1">
    <property type="nucleotide sequence ID" value="NZ_SACT01000003.1"/>
</dbReference>
<dbReference type="AlphaFoldDB" id="A0A3S2UQ79"/>
<comment type="caution">
    <text evidence="2">The sequence shown here is derived from an EMBL/GenBank/DDBJ whole genome shotgun (WGS) entry which is preliminary data.</text>
</comment>
<accession>A0A3S2UQ79</accession>
<dbReference type="Proteomes" id="UP000288178">
    <property type="component" value="Unassembled WGS sequence"/>
</dbReference>
<reference evidence="2 3" key="1">
    <citation type="submission" date="2019-01" db="EMBL/GenBank/DDBJ databases">
        <authorList>
            <person name="Chen W.-M."/>
        </authorList>
    </citation>
    <scope>NUCLEOTIDE SEQUENCE [LARGE SCALE GENOMIC DNA]</scope>
    <source>
        <strain evidence="2 3">ICH-3</strain>
    </source>
</reference>
<protein>
    <submittedName>
        <fullName evidence="2">Uncharacterized protein</fullName>
    </submittedName>
</protein>
<keyword evidence="3" id="KW-1185">Reference proteome</keyword>
<keyword evidence="1" id="KW-0472">Membrane</keyword>
<evidence type="ECO:0000313" key="2">
    <source>
        <dbReference type="EMBL" id="RVT51626.1"/>
    </source>
</evidence>
<keyword evidence="1" id="KW-0812">Transmembrane</keyword>
<dbReference type="EMBL" id="SACT01000003">
    <property type="protein sequence ID" value="RVT51626.1"/>
    <property type="molecule type" value="Genomic_DNA"/>
</dbReference>
<sequence length="134" mass="14103">MNAIALSPRRSSRWPWVLGALLVLFLGAMALSWTALSAVNPMPFSVVIDGERVFEDVDLSALHPGHLLTLAAVLALALLSLMVVVPVAMVTVLACVVVGVLAVVGLPLLVVAVVLAVLLSPLWLAVWLLIKLLA</sequence>
<keyword evidence="1" id="KW-1133">Transmembrane helix</keyword>
<feature type="transmembrane region" description="Helical" evidence="1">
    <location>
        <begin position="61"/>
        <end position="79"/>
    </location>
</feature>
<gene>
    <name evidence="2" type="ORF">ENE75_12480</name>
</gene>
<proteinExistence type="predicted"/>